<name>A0A844GG16_9NEIS</name>
<evidence type="ECO:0000313" key="2">
    <source>
        <dbReference type="Proteomes" id="UP000446658"/>
    </source>
</evidence>
<evidence type="ECO:0008006" key="3">
    <source>
        <dbReference type="Google" id="ProtNLM"/>
    </source>
</evidence>
<reference evidence="1 2" key="1">
    <citation type="submission" date="2019-11" db="EMBL/GenBank/DDBJ databases">
        <title>Draft genome sequence of Paludibacterium sp. dN18-1.</title>
        <authorList>
            <person name="Im W.-T."/>
        </authorList>
    </citation>
    <scope>NUCLEOTIDE SEQUENCE [LARGE SCALE GENOMIC DNA]</scope>
    <source>
        <strain evidence="2">dN 18-1</strain>
    </source>
</reference>
<dbReference type="EMBL" id="WLYX01000002">
    <property type="protein sequence ID" value="MTD34260.1"/>
    <property type="molecule type" value="Genomic_DNA"/>
</dbReference>
<protein>
    <recommendedName>
        <fullName evidence="3">YkgJ family cysteine cluster protein</fullName>
    </recommendedName>
</protein>
<keyword evidence="2" id="KW-1185">Reference proteome</keyword>
<dbReference type="RefSeq" id="WP_230371705.1">
    <property type="nucleotide sequence ID" value="NZ_WLYX01000002.1"/>
</dbReference>
<comment type="caution">
    <text evidence="1">The sequence shown here is derived from an EMBL/GenBank/DDBJ whole genome shotgun (WGS) entry which is preliminary data.</text>
</comment>
<dbReference type="Pfam" id="PF03692">
    <property type="entry name" value="CxxCxxCC"/>
    <property type="match status" value="1"/>
</dbReference>
<dbReference type="InterPro" id="IPR005358">
    <property type="entry name" value="Puta_zinc/iron-chelating_dom"/>
</dbReference>
<accession>A0A844GG16</accession>
<dbReference type="AlphaFoldDB" id="A0A844GG16"/>
<sequence>MNELIRTAKQPPCDEVSQEPLAQRNIQTAKANSEKFTAAIPAKIKQREDTIQRQLSLENASAFSKLRKLYHLLNELGAIAAPYIACGKGCSACCHMNVMVSQLEVALIEKEVGARPAPLQGSRVHNLETFNGVPCPFLTDGACSIYEVRPFACRKHMNFDSSAYWCAPDRSHKVEMPLVEYSSAESAYLGLTRIWGNGCFADIRDFFPLTVQS</sequence>
<proteinExistence type="predicted"/>
<evidence type="ECO:0000313" key="1">
    <source>
        <dbReference type="EMBL" id="MTD34260.1"/>
    </source>
</evidence>
<organism evidence="1 2">
    <name type="scientific">Paludibacterium denitrificans</name>
    <dbReference type="NCBI Taxonomy" id="2675226"/>
    <lineage>
        <taxon>Bacteria</taxon>
        <taxon>Pseudomonadati</taxon>
        <taxon>Pseudomonadota</taxon>
        <taxon>Betaproteobacteria</taxon>
        <taxon>Neisseriales</taxon>
        <taxon>Chromobacteriaceae</taxon>
        <taxon>Paludibacterium</taxon>
    </lineage>
</organism>
<dbReference type="Proteomes" id="UP000446658">
    <property type="component" value="Unassembled WGS sequence"/>
</dbReference>
<gene>
    <name evidence="1" type="ORF">GKE73_18120</name>
</gene>